<accession>A0A162SQJ9</accession>
<keyword evidence="10" id="KW-1185">Reference proteome</keyword>
<dbReference type="STRING" id="1121326.CLMAG_34980"/>
<keyword evidence="6 7" id="KW-0472">Membrane</keyword>
<keyword evidence="5 7" id="KW-1133">Transmembrane helix</keyword>
<evidence type="ECO:0000256" key="3">
    <source>
        <dbReference type="ARBA" id="ARBA00022475"/>
    </source>
</evidence>
<evidence type="ECO:0000256" key="1">
    <source>
        <dbReference type="ARBA" id="ARBA00004651"/>
    </source>
</evidence>
<evidence type="ECO:0000256" key="2">
    <source>
        <dbReference type="ARBA" id="ARBA00010792"/>
    </source>
</evidence>
<sequence>MSIVGTLINVILHLDKYLNVILQNYGIWTYAIIFLIIFCETGLVITPFLPGDSILFAAGALAAMGSIDIFILFIVFYIAAVVGDTVNYFIGKKIGNKILEKEDIKYINKEYLNKAHRFYEKNGSMTIVLGRFIPIIRTFVPFVAGIGEMNYFQFIVYNVMGGFVWVSIFLWGGFFFGDLPFIKHNFSYVLTAIIIISLIPAVVTFIKEKRNGGNNEDGIPNTET</sequence>
<feature type="domain" description="VTT" evidence="8">
    <location>
        <begin position="49"/>
        <end position="171"/>
    </location>
</feature>
<comment type="caution">
    <text evidence="7">Lacks conserved residue(s) required for the propagation of feature annotation.</text>
</comment>
<proteinExistence type="inferred from homology"/>
<dbReference type="PANTHER" id="PTHR30353">
    <property type="entry name" value="INNER MEMBRANE PROTEIN DEDA-RELATED"/>
    <property type="match status" value="1"/>
</dbReference>
<gene>
    <name evidence="9" type="primary">yqjA_1</name>
    <name evidence="9" type="ORF">CLMAG_34980</name>
</gene>
<feature type="transmembrane region" description="Helical" evidence="7">
    <location>
        <begin position="27"/>
        <end position="49"/>
    </location>
</feature>
<evidence type="ECO:0000256" key="4">
    <source>
        <dbReference type="ARBA" id="ARBA00022692"/>
    </source>
</evidence>
<dbReference type="InterPro" id="IPR058127">
    <property type="entry name" value="DedA"/>
</dbReference>
<evidence type="ECO:0000259" key="8">
    <source>
        <dbReference type="Pfam" id="PF09335"/>
    </source>
</evidence>
<evidence type="ECO:0000313" key="9">
    <source>
        <dbReference type="EMBL" id="KZL91739.1"/>
    </source>
</evidence>
<comment type="caution">
    <text evidence="9">The sequence shown here is derived from an EMBL/GenBank/DDBJ whole genome shotgun (WGS) entry which is preliminary data.</text>
</comment>
<evidence type="ECO:0000256" key="7">
    <source>
        <dbReference type="RuleBase" id="RU367016"/>
    </source>
</evidence>
<dbReference type="NCBIfam" id="NF008102">
    <property type="entry name" value="PRK10847.1"/>
    <property type="match status" value="1"/>
</dbReference>
<name>A0A162SQJ9_9CLOT</name>
<organism evidence="9 10">
    <name type="scientific">Clostridium magnum DSM 2767</name>
    <dbReference type="NCBI Taxonomy" id="1121326"/>
    <lineage>
        <taxon>Bacteria</taxon>
        <taxon>Bacillati</taxon>
        <taxon>Bacillota</taxon>
        <taxon>Clostridia</taxon>
        <taxon>Eubacteriales</taxon>
        <taxon>Clostridiaceae</taxon>
        <taxon>Clostridium</taxon>
    </lineage>
</organism>
<feature type="transmembrane region" description="Helical" evidence="7">
    <location>
        <begin position="186"/>
        <end position="206"/>
    </location>
</feature>
<dbReference type="InterPro" id="IPR032816">
    <property type="entry name" value="VTT_dom"/>
</dbReference>
<dbReference type="InterPro" id="IPR032818">
    <property type="entry name" value="DedA-like"/>
</dbReference>
<evidence type="ECO:0000256" key="6">
    <source>
        <dbReference type="ARBA" id="ARBA00023136"/>
    </source>
</evidence>
<comment type="subcellular location">
    <subcellularLocation>
        <location evidence="1 7">Cell membrane</location>
        <topology evidence="1 7">Multi-pass membrane protein</topology>
    </subcellularLocation>
</comment>
<dbReference type="AlphaFoldDB" id="A0A162SQJ9"/>
<dbReference type="Pfam" id="PF09335">
    <property type="entry name" value="VTT_dom"/>
    <property type="match status" value="1"/>
</dbReference>
<dbReference type="EMBL" id="LWAE01000003">
    <property type="protein sequence ID" value="KZL91739.1"/>
    <property type="molecule type" value="Genomic_DNA"/>
</dbReference>
<dbReference type="GO" id="GO:0005886">
    <property type="term" value="C:plasma membrane"/>
    <property type="evidence" value="ECO:0007669"/>
    <property type="project" value="UniProtKB-SubCell"/>
</dbReference>
<dbReference type="PANTHER" id="PTHR30353:SF0">
    <property type="entry name" value="TRANSMEMBRANE PROTEIN"/>
    <property type="match status" value="1"/>
</dbReference>
<evidence type="ECO:0000313" key="10">
    <source>
        <dbReference type="Proteomes" id="UP000076603"/>
    </source>
</evidence>
<keyword evidence="3 7" id="KW-1003">Cell membrane</keyword>
<feature type="transmembrane region" description="Helical" evidence="7">
    <location>
        <begin position="154"/>
        <end position="174"/>
    </location>
</feature>
<comment type="similarity">
    <text evidence="2 7">Belongs to the DedA family.</text>
</comment>
<protein>
    <submittedName>
        <fullName evidence="9">Inner membrane protein YqjA</fullName>
    </submittedName>
</protein>
<evidence type="ECO:0000256" key="5">
    <source>
        <dbReference type="ARBA" id="ARBA00022989"/>
    </source>
</evidence>
<dbReference type="Proteomes" id="UP000076603">
    <property type="component" value="Unassembled WGS sequence"/>
</dbReference>
<reference evidence="9 10" key="1">
    <citation type="submission" date="2016-04" db="EMBL/GenBank/DDBJ databases">
        <title>Genome sequence of Clostridium magnum DSM 2767.</title>
        <authorList>
            <person name="Poehlein A."/>
            <person name="Uhlig R."/>
            <person name="Fischer R."/>
            <person name="Bahl H."/>
            <person name="Daniel R."/>
        </authorList>
    </citation>
    <scope>NUCLEOTIDE SEQUENCE [LARGE SCALE GENOMIC DNA]</scope>
    <source>
        <strain evidence="9 10">DSM 2767</strain>
    </source>
</reference>
<dbReference type="PATRIC" id="fig|1121326.3.peg.3538"/>
<dbReference type="OrthoDB" id="9813426at2"/>
<dbReference type="RefSeq" id="WP_066624909.1">
    <property type="nucleotide sequence ID" value="NZ_FQXL01000043.1"/>
</dbReference>
<keyword evidence="4 7" id="KW-0812">Transmembrane</keyword>